<evidence type="ECO:0000313" key="2">
    <source>
        <dbReference type="EMBL" id="MCW6508595.1"/>
    </source>
</evidence>
<dbReference type="InterPro" id="IPR011050">
    <property type="entry name" value="Pectin_lyase_fold/virulence"/>
</dbReference>
<proteinExistence type="predicted"/>
<dbReference type="AlphaFoldDB" id="A0AA41YWI2"/>
<protein>
    <submittedName>
        <fullName evidence="2">Right-handed parallel beta-helix repeat-containing protein</fullName>
    </submittedName>
</protein>
<feature type="chain" id="PRO_5041223483" evidence="1">
    <location>
        <begin position="22"/>
        <end position="507"/>
    </location>
</feature>
<feature type="signal peptide" evidence="1">
    <location>
        <begin position="1"/>
        <end position="21"/>
    </location>
</feature>
<dbReference type="SUPFAM" id="SSF51126">
    <property type="entry name" value="Pectin lyase-like"/>
    <property type="match status" value="1"/>
</dbReference>
<gene>
    <name evidence="2" type="ORF">M8523_11255</name>
</gene>
<keyword evidence="1" id="KW-0732">Signal</keyword>
<dbReference type="Proteomes" id="UP001165667">
    <property type="component" value="Unassembled WGS sequence"/>
</dbReference>
<dbReference type="RefSeq" id="WP_282584964.1">
    <property type="nucleotide sequence ID" value="NZ_JAMOIM010000006.1"/>
</dbReference>
<keyword evidence="3" id="KW-1185">Reference proteome</keyword>
<evidence type="ECO:0000256" key="1">
    <source>
        <dbReference type="SAM" id="SignalP"/>
    </source>
</evidence>
<organism evidence="2 3">
    <name type="scientific">Lichenifustis flavocetrariae</name>
    <dbReference type="NCBI Taxonomy" id="2949735"/>
    <lineage>
        <taxon>Bacteria</taxon>
        <taxon>Pseudomonadati</taxon>
        <taxon>Pseudomonadota</taxon>
        <taxon>Alphaproteobacteria</taxon>
        <taxon>Hyphomicrobiales</taxon>
        <taxon>Lichenihabitantaceae</taxon>
        <taxon>Lichenifustis</taxon>
    </lineage>
</organism>
<reference evidence="2" key="1">
    <citation type="submission" date="2022-05" db="EMBL/GenBank/DDBJ databases">
        <authorList>
            <person name="Pankratov T."/>
        </authorList>
    </citation>
    <scope>NUCLEOTIDE SEQUENCE</scope>
    <source>
        <strain evidence="2">BP6-180914</strain>
    </source>
</reference>
<name>A0AA41YWI2_9HYPH</name>
<evidence type="ECO:0000313" key="3">
    <source>
        <dbReference type="Proteomes" id="UP001165667"/>
    </source>
</evidence>
<sequence length="507" mass="52358">MKYTPAFAFTLTALAPIYAHAASVYSGCAVPALKSTHHTFYVDPVNGSLSGDGSASKPWSTLADVVNPANKLISTQGHAGSKFNAGTDTALHPANPTAPIKAGDLILLKSGNHGSPTVTNMYNSDFITVAAAPGATPVVDKMAIISSGKWMFQGLKFQGLATTATGAKTASPSPLSLVTAGRGDWEGLTTDIVFSDNSFSAADSTSGWNSYDWINKPFSIGLWAAVSCVSTVDNHFYNLLNAAYVSAGKNLFQGNLIEAFSNDGLDIQGSDLLIKGNTIKGGVNSAADPYHADGIQGWSAISNGVAATNSNVVIDGNILTKTGSGATSYMQGISIFDGKWTGLVIQNNVVNVDTWHGIAVFGAQNSRIINNTVIASDPAAQPSWITVQNAKDGTVSSGVVVRNNIATQYVVQDSNTTFDHNIAALKITIPVSGKSTVFTSGTVGTANAVLPTVLAGFMTLNTTAGSFDERLRSSSPAIGFGSPSAAPALDILGKARTAPVDAGAYVH</sequence>
<comment type="caution">
    <text evidence="2">The sequence shown here is derived from an EMBL/GenBank/DDBJ whole genome shotgun (WGS) entry which is preliminary data.</text>
</comment>
<dbReference type="InterPro" id="IPR006626">
    <property type="entry name" value="PbH1"/>
</dbReference>
<dbReference type="EMBL" id="JAMOIM010000006">
    <property type="protein sequence ID" value="MCW6508595.1"/>
    <property type="molecule type" value="Genomic_DNA"/>
</dbReference>
<dbReference type="SMART" id="SM00710">
    <property type="entry name" value="PbH1"/>
    <property type="match status" value="6"/>
</dbReference>
<dbReference type="InterPro" id="IPR012334">
    <property type="entry name" value="Pectin_lyas_fold"/>
</dbReference>
<dbReference type="Gene3D" id="2.160.20.10">
    <property type="entry name" value="Single-stranded right-handed beta-helix, Pectin lyase-like"/>
    <property type="match status" value="1"/>
</dbReference>
<accession>A0AA41YWI2</accession>